<dbReference type="OrthoDB" id="9805017at2"/>
<feature type="domain" description="HYR" evidence="4">
    <location>
        <begin position="1262"/>
        <end position="1346"/>
    </location>
</feature>
<dbReference type="NCBIfam" id="TIGR04183">
    <property type="entry name" value="Por_Secre_tail"/>
    <property type="match status" value="1"/>
</dbReference>
<dbReference type="RefSeq" id="WP_068762732.1">
    <property type="nucleotide sequence ID" value="NZ_LXIE01000045.1"/>
</dbReference>
<dbReference type="PROSITE" id="PS50825">
    <property type="entry name" value="HYR"/>
    <property type="match status" value="7"/>
</dbReference>
<evidence type="ECO:0000259" key="4">
    <source>
        <dbReference type="PROSITE" id="PS50825"/>
    </source>
</evidence>
<dbReference type="STRING" id="1385699.A7A78_05715"/>
<keyword evidence="1 3" id="KW-0732">Signal</keyword>
<sequence>MKKITLLITMLLATIIGNSQTALTAGDIAFVGSNSDGATNADDTVAFVLLKDIDAATTIIFTDMGWNDGTGFFATTGDGEFTWTSGLARTAGDVVTIDMGPLFPAAYSSIGDQLFAIQGSTAAPTFIAGLQYNDTSGDDANWDGSATSNSTSALPNALVTGSTAVRLVPESDNWQFSCVLAGGAVSGTPAQIRAIVNNRANWVSSDTTPYNPVLEAGCGFTISGGGDTTPPVITCAPTPAPITAGINGMAAIPDLVSGTSATDDVSIPANITITQSPTAGTMVGVGVYNVVLTATDEAGNNATCTIVVTINEPPSTTLSSGDIAFVGFNLDGNDGFAFIILKDIIAGTNIKFTDCGVSNPNTITCVGSGGEGSATWYASSAMSAGDIVTLPGSFMSASVLSSIGDQLFAYQGTAASPNFITAIHSNVDPGVTTDGDWDGANTSNSTTALPDQLTNGVNAIRLYVAGTPDTEVDNWQFDCSAVPGGFPITGTAIELSAIINDIQYWINSDTVEFVPTAKSGCSYSVLPPDLTPPIAVCMNATIQLDASGNAILNPADVDGGSSDDSGSFTLSVSPNTFTCANVGTNTVTLTVTDAAGNSDTCTATVTVEDNIAPVANCAAPFTVQLDANGSAIVFVTDIDNGSTDNCGIAGLSSSPAIFNCSNIGPNTVTLTVTDVNGNTSTCTTTVTVEDNIPPTATCQNATVFLDASGNASITAADINNGSTDNCGVASVSVSPSSFTCADIGPNTVTLTVTDVNGNSSTCTSTVTVSDNIGPILTCNDPTVALDVNGEFFIDGNFVFNNISPITDNCAVDMSVVLYGGGSQTLTCNDLGTVTRIFGARDLSGNQTFCTVTITVTDPLGVCNQPPVAVCQSVTVNADGNCQGNAVASDFDGGSSDPDGDPLTFSVSPAGPYPVGVTNVTLTVSDGTLTDTCNTTITVVDSTPPVANCAAPFTIQLDANGMASITVADIENGSTDACGIANTSIDITDFTCADVGPNTVTLTVTDVNGNTSTCTTIVTVEDNVPPIANCAAPFTIQLDANGTANITVADIENGSTDACGIANTSIDITDFTCADVGPNTVTLTVTDVNGNTSTCTTLVTVEDNVPPVANCAAPFTIQLDANGMASITVADIENGSTDACGIANTSIDITDFTCADVGQNTVTLTVTDVNGNTSTCTTIVTVEDNIPPVANCAAPFTIQLDANGMASITVADIENGSTDACGIASTTIDITDFDCSDVGPNTVTLTVTDVNGNVSTCTTIVTVEDSIPPAIACPANITVNTDAGFCSAIVNFPMPITSDNCGVATVAQTMGDPSGSMFPVGATTIEFTATDVNGNTNTCSFIITVVDNEAPVAVCQNITIQLDEFGNASIVASDVDGGSTDQCGVASISIDIDTFDCSNVGDNNVILTVTDINGNVSTCTAIVTVEDVTAPVVACQNITVELDPVTGTVTILGTDIDNGSTDACGIASYSLDIDTFDCSNIGDNTVVLTVTDVNGNSETCTAIVTVEDNTSPVLVCQDFTIEIGSDGTATLNPSDVIASNDDACGILTVAVDITEFTCADIGTPVTVQVFSQDNNGNLSTCTAVVTAVDLLAPVITCPADQTVDPGAGNLFYIVPDYFGTGEATAIDNCTDPVTITTQDPAAGTPLSDGTYTITLTATDEYGNTGTCEFELIVESILGIGNYSQDFGSIAMYPVPTKNMLNISNPQGIDLQTLEIYDLRGRLVQKADLQGMGSVKSIDVQQLAAATYYVKIIGKDGQITKRLLKE</sequence>
<feature type="domain" description="HYR" evidence="4">
    <location>
        <begin position="939"/>
        <end position="1021"/>
    </location>
</feature>
<dbReference type="Pfam" id="PF02494">
    <property type="entry name" value="HYR"/>
    <property type="match status" value="3"/>
</dbReference>
<dbReference type="InterPro" id="IPR022409">
    <property type="entry name" value="PKD/Chitinase_dom"/>
</dbReference>
<feature type="signal peptide" evidence="3">
    <location>
        <begin position="1"/>
        <end position="24"/>
    </location>
</feature>
<evidence type="ECO:0000313" key="6">
    <source>
        <dbReference type="Proteomes" id="UP000077552"/>
    </source>
</evidence>
<evidence type="ECO:0000256" key="3">
    <source>
        <dbReference type="SAM" id="SignalP"/>
    </source>
</evidence>
<protein>
    <recommendedName>
        <fullName evidence="4">HYR domain-containing protein</fullName>
    </recommendedName>
</protein>
<keyword evidence="2" id="KW-0677">Repeat</keyword>
<dbReference type="Pfam" id="PF18962">
    <property type="entry name" value="Por_Secre_tail"/>
    <property type="match status" value="1"/>
</dbReference>
<feature type="domain" description="HYR" evidence="4">
    <location>
        <begin position="1425"/>
        <end position="1507"/>
    </location>
</feature>
<evidence type="ECO:0000256" key="1">
    <source>
        <dbReference type="ARBA" id="ARBA00022729"/>
    </source>
</evidence>
<dbReference type="EMBL" id="LXIE01000045">
    <property type="protein sequence ID" value="OAD90414.1"/>
    <property type="molecule type" value="Genomic_DNA"/>
</dbReference>
<evidence type="ECO:0000313" key="5">
    <source>
        <dbReference type="EMBL" id="OAD90414.1"/>
    </source>
</evidence>
<feature type="chain" id="PRO_5008392024" description="HYR domain-containing protein" evidence="3">
    <location>
        <begin position="25"/>
        <end position="1764"/>
    </location>
</feature>
<feature type="domain" description="HYR" evidence="4">
    <location>
        <begin position="608"/>
        <end position="690"/>
    </location>
</feature>
<dbReference type="InterPro" id="IPR003410">
    <property type="entry name" value="HYR_dom"/>
</dbReference>
<comment type="caution">
    <text evidence="5">The sequence shown here is derived from an EMBL/GenBank/DDBJ whole genome shotgun (WGS) entry which is preliminary data.</text>
</comment>
<evidence type="ECO:0000256" key="2">
    <source>
        <dbReference type="ARBA" id="ARBA00022737"/>
    </source>
</evidence>
<organism evidence="5 6">
    <name type="scientific">Aequorivita soesokkakensis</name>
    <dbReference type="NCBI Taxonomy" id="1385699"/>
    <lineage>
        <taxon>Bacteria</taxon>
        <taxon>Pseudomonadati</taxon>
        <taxon>Bacteroidota</taxon>
        <taxon>Flavobacteriia</taxon>
        <taxon>Flavobacteriales</taxon>
        <taxon>Flavobacteriaceae</taxon>
        <taxon>Aequorivita</taxon>
    </lineage>
</organism>
<dbReference type="InterPro" id="IPR026444">
    <property type="entry name" value="Secre_tail"/>
</dbReference>
<dbReference type="SMART" id="SM00089">
    <property type="entry name" value="PKD"/>
    <property type="match status" value="4"/>
</dbReference>
<gene>
    <name evidence="5" type="ORF">A7A78_05715</name>
</gene>
<dbReference type="SUPFAM" id="SSF49299">
    <property type="entry name" value="PKD domain"/>
    <property type="match status" value="2"/>
</dbReference>
<feature type="domain" description="HYR" evidence="4">
    <location>
        <begin position="1587"/>
        <end position="1674"/>
    </location>
</feature>
<name>A0A1A9LBS3_9FLAO</name>
<proteinExistence type="predicted"/>
<dbReference type="PANTHER" id="PTHR24273">
    <property type="entry name" value="FI04643P-RELATED"/>
    <property type="match status" value="1"/>
</dbReference>
<feature type="domain" description="HYR" evidence="4">
    <location>
        <begin position="1100"/>
        <end position="1183"/>
    </location>
</feature>
<reference evidence="5 6" key="1">
    <citation type="submission" date="2016-05" db="EMBL/GenBank/DDBJ databases">
        <title>Genome sequencing of Vitellibacter soesokkakensis RSSK-12.</title>
        <authorList>
            <person name="Thevarajoo S."/>
            <person name="Selvaratnam C."/>
            <person name="Goh K.M."/>
            <person name="Chan K.-G."/>
            <person name="Chong C.S."/>
        </authorList>
    </citation>
    <scope>NUCLEOTIDE SEQUENCE [LARGE SCALE GENOMIC DNA]</scope>
    <source>
        <strain evidence="5 6">RSSK-12</strain>
    </source>
</reference>
<dbReference type="InterPro" id="IPR013783">
    <property type="entry name" value="Ig-like_fold"/>
</dbReference>
<dbReference type="InterPro" id="IPR035986">
    <property type="entry name" value="PKD_dom_sf"/>
</dbReference>
<dbReference type="Gene3D" id="2.60.40.10">
    <property type="entry name" value="Immunoglobulins"/>
    <property type="match status" value="7"/>
</dbReference>
<dbReference type="Proteomes" id="UP000077552">
    <property type="component" value="Unassembled WGS sequence"/>
</dbReference>
<keyword evidence="6" id="KW-1185">Reference proteome</keyword>
<accession>A0A1A9LBS3</accession>
<dbReference type="PANTHER" id="PTHR24273:SF32">
    <property type="entry name" value="HYALIN"/>
    <property type="match status" value="1"/>
</dbReference>
<feature type="domain" description="HYR" evidence="4">
    <location>
        <begin position="226"/>
        <end position="312"/>
    </location>
</feature>